<evidence type="ECO:0000256" key="2">
    <source>
        <dbReference type="ARBA" id="ARBA00003753"/>
    </source>
</evidence>
<dbReference type="KEGG" id="asy:AUT07_00449"/>
<dbReference type="GO" id="GO:0033786">
    <property type="term" value="F:heptose-1-phosphate adenylyltransferase activity"/>
    <property type="evidence" value="ECO:0007669"/>
    <property type="project" value="UniProtKB-UniRule"/>
</dbReference>
<accession>A0A0X9VJ51</accession>
<dbReference type="GO" id="GO:0033785">
    <property type="term" value="F:heptose 7-phosphate kinase activity"/>
    <property type="evidence" value="ECO:0007669"/>
    <property type="project" value="UniProtKB-UniRule"/>
</dbReference>
<dbReference type="PANTHER" id="PTHR46969:SF1">
    <property type="entry name" value="BIFUNCTIONAL PROTEIN HLDE"/>
    <property type="match status" value="1"/>
</dbReference>
<evidence type="ECO:0000256" key="1">
    <source>
        <dbReference type="ARBA" id="ARBA00002319"/>
    </source>
</evidence>
<comment type="catalytic activity">
    <reaction evidence="13 16">
        <text>D-glycero-beta-D-manno-heptose 7-phosphate + ATP = D-glycero-beta-D-manno-heptose 1,7-bisphosphate + ADP + H(+)</text>
        <dbReference type="Rhea" id="RHEA:27473"/>
        <dbReference type="ChEBI" id="CHEBI:15378"/>
        <dbReference type="ChEBI" id="CHEBI:30616"/>
        <dbReference type="ChEBI" id="CHEBI:60204"/>
        <dbReference type="ChEBI" id="CHEBI:60208"/>
        <dbReference type="ChEBI" id="CHEBI:456216"/>
        <dbReference type="EC" id="2.7.1.167"/>
    </reaction>
</comment>
<reference evidence="19 20" key="1">
    <citation type="submission" date="2016-01" db="EMBL/GenBank/DDBJ databases">
        <title>Genome sequence of Ca. Arsenophonus lipopteni, the exclusive symbiont of a blood sucking fly Lipoptena cervi (Diptera: Hippoboscidae).</title>
        <authorList>
            <person name="Novakova E."/>
            <person name="Hypsa V."/>
            <person name="Nguyen P."/>
            <person name="Husnik F."/>
            <person name="Darby A.C."/>
        </authorList>
    </citation>
    <scope>NUCLEOTIDE SEQUENCE [LARGE SCALE GENOMIC DNA]</scope>
    <source>
        <strain evidence="19 20">CB</strain>
    </source>
</reference>
<comment type="function">
    <text evidence="1 16">Catalyzes the phosphorylation of D-glycero-D-manno-heptose 7-phosphate at the C-1 position to selectively form D-glycero-beta-D-manno-heptose-1,7-bisphosphate.</text>
</comment>
<dbReference type="GO" id="GO:0097171">
    <property type="term" value="P:ADP-L-glycero-beta-D-manno-heptose biosynthetic process"/>
    <property type="evidence" value="ECO:0007669"/>
    <property type="project" value="UniProtKB-UniPathway"/>
</dbReference>
<dbReference type="InterPro" id="IPR029056">
    <property type="entry name" value="Ribokinase-like"/>
</dbReference>
<evidence type="ECO:0000256" key="16">
    <source>
        <dbReference type="HAMAP-Rule" id="MF_01603"/>
    </source>
</evidence>
<dbReference type="FunFam" id="3.40.50.620:FF:000028">
    <property type="entry name" value="Bifunctional protein HldE"/>
    <property type="match status" value="1"/>
</dbReference>
<keyword evidence="10 16" id="KW-0511">Multifunctional enzyme</keyword>
<dbReference type="HAMAP" id="MF_01603">
    <property type="entry name" value="HldE"/>
    <property type="match status" value="1"/>
</dbReference>
<dbReference type="Pfam" id="PF00294">
    <property type="entry name" value="PfkB"/>
    <property type="match status" value="1"/>
</dbReference>
<comment type="catalytic activity">
    <reaction evidence="12 16">
        <text>D-glycero-beta-D-manno-heptose 1-phosphate + ATP + H(+) = ADP-D-glycero-beta-D-manno-heptose + diphosphate</text>
        <dbReference type="Rhea" id="RHEA:27465"/>
        <dbReference type="ChEBI" id="CHEBI:15378"/>
        <dbReference type="ChEBI" id="CHEBI:30616"/>
        <dbReference type="ChEBI" id="CHEBI:33019"/>
        <dbReference type="ChEBI" id="CHEBI:59967"/>
        <dbReference type="ChEBI" id="CHEBI:61593"/>
        <dbReference type="EC" id="2.7.7.70"/>
    </reaction>
</comment>
<dbReference type="InterPro" id="IPR002173">
    <property type="entry name" value="Carboh/pur_kinase_PfkB_CS"/>
</dbReference>
<evidence type="ECO:0000256" key="7">
    <source>
        <dbReference type="ARBA" id="ARBA00022741"/>
    </source>
</evidence>
<dbReference type="Proteomes" id="UP000069926">
    <property type="component" value="Chromosome"/>
</dbReference>
<dbReference type="CDD" id="cd01172">
    <property type="entry name" value="RfaE_like"/>
    <property type="match status" value="1"/>
</dbReference>
<gene>
    <name evidence="16 19" type="primary">hldE</name>
    <name evidence="19" type="ORF">AUT07_00449</name>
</gene>
<dbReference type="UniPathway" id="UPA00356">
    <property type="reaction ID" value="UER00437"/>
</dbReference>
<evidence type="ECO:0000256" key="8">
    <source>
        <dbReference type="ARBA" id="ARBA00022777"/>
    </source>
</evidence>
<dbReference type="Gene3D" id="3.40.50.620">
    <property type="entry name" value="HUPs"/>
    <property type="match status" value="1"/>
</dbReference>
<evidence type="ECO:0000256" key="10">
    <source>
        <dbReference type="ARBA" id="ARBA00023268"/>
    </source>
</evidence>
<evidence type="ECO:0000313" key="20">
    <source>
        <dbReference type="Proteomes" id="UP000069926"/>
    </source>
</evidence>
<dbReference type="EMBL" id="CP013920">
    <property type="protein sequence ID" value="AMA65020.1"/>
    <property type="molecule type" value="Genomic_DNA"/>
</dbReference>
<feature type="domain" description="Cytidyltransferase-like" evidence="18">
    <location>
        <begin position="344"/>
        <end position="468"/>
    </location>
</feature>
<evidence type="ECO:0000256" key="14">
    <source>
        <dbReference type="ARBA" id="ARBA00060955"/>
    </source>
</evidence>
<dbReference type="AlphaFoldDB" id="A0A0X9VJ51"/>
<dbReference type="OrthoDB" id="9802794at2"/>
<evidence type="ECO:0000313" key="19">
    <source>
        <dbReference type="EMBL" id="AMA65020.1"/>
    </source>
</evidence>
<comment type="pathway">
    <text evidence="16">Nucleotide-sugar biosynthesis; ADP-L-glycero-beta-D-manno-heptose biosynthesis; ADP-L-glycero-beta-D-manno-heptose from D-glycero-beta-D-manno-heptose 7-phosphate: step 1/4.</text>
</comment>
<evidence type="ECO:0000256" key="13">
    <source>
        <dbReference type="ARBA" id="ARBA00052873"/>
    </source>
</evidence>
<keyword evidence="5 16" id="KW-0808">Transferase</keyword>
<proteinExistence type="inferred from homology"/>
<dbReference type="NCBIfam" id="TIGR00125">
    <property type="entry name" value="cyt_tran_rel"/>
    <property type="match status" value="1"/>
</dbReference>
<sequence>MKIKLPNFKKSNILVIGDVMLDRYWYGLTNRISPEAPVPIVKIKMKEDSPGGAANVAMNIASLGTKVHLIGLTGIDNESVILTEKLNKANVVCDFINLSTHPTITKLRILSHNQQMIRIDFEEDFSSIDTNPILEHIKSILPLFGALVLSDYGKGALTQISKIIELGNQAKIPILVDPKGNNFNYYRKATLLTPNIFEFESIVGKCINNIDIEKKGMKLINLLKLKGLLITRSELGMTLLQYEKSPLHLPTQAKEVYDVTGAGDTVIGVLAASLASGLDIHQASLLANTAAGIVVGKLGTSTISKIELKNAIDDQNNNNFGLMDEKQLKYAVKNARSRGEKIVMTNGCFDILHAGHVIYLAKAHKLGDRLIVAINSDASIKRLKGNNRPINPLIQRMIVLGSLSSVDWVVSFEEDNPQRIISEILPDVLVKGGDYKPEDIIGSKEVLAAGGDVRIFNSDQKISTTKIIDTIIKNN</sequence>
<evidence type="ECO:0000256" key="15">
    <source>
        <dbReference type="ARBA" id="ARBA00061122"/>
    </source>
</evidence>
<keyword evidence="11 16" id="KW-0119">Carbohydrate metabolism</keyword>
<keyword evidence="20" id="KW-1185">Reference proteome</keyword>
<dbReference type="RefSeq" id="WP_066283626.1">
    <property type="nucleotide sequence ID" value="NZ_CP013920.1"/>
</dbReference>
<feature type="active site" evidence="16">
    <location>
        <position position="264"/>
    </location>
</feature>
<dbReference type="PROSITE" id="PS00583">
    <property type="entry name" value="PFKB_KINASES_1"/>
    <property type="match status" value="1"/>
</dbReference>
<evidence type="ECO:0000256" key="9">
    <source>
        <dbReference type="ARBA" id="ARBA00022840"/>
    </source>
</evidence>
<dbReference type="SUPFAM" id="SSF52374">
    <property type="entry name" value="Nucleotidylyl transferase"/>
    <property type="match status" value="1"/>
</dbReference>
<dbReference type="STRING" id="634113.AUT07_00449"/>
<comment type="subunit">
    <text evidence="4 16">Homodimer.</text>
</comment>
<evidence type="ECO:0000256" key="4">
    <source>
        <dbReference type="ARBA" id="ARBA00011738"/>
    </source>
</evidence>
<dbReference type="GO" id="GO:0005524">
    <property type="term" value="F:ATP binding"/>
    <property type="evidence" value="ECO:0007669"/>
    <property type="project" value="UniProtKB-UniRule"/>
</dbReference>
<dbReference type="UniPathway" id="UPA00958"/>
<keyword evidence="8 16" id="KW-0418">Kinase</keyword>
<comment type="pathway">
    <text evidence="16">Nucleotide-sugar biosynthesis; ADP-L-glycero-beta-D-manno-heptose biosynthesis; ADP-L-glycero-beta-D-manno-heptose from D-glycero-beta-D-manno-heptose 7-phosphate: step 3/4.</text>
</comment>
<keyword evidence="7 16" id="KW-0547">Nucleotide-binding</keyword>
<evidence type="ECO:0000256" key="3">
    <source>
        <dbReference type="ARBA" id="ARBA00004713"/>
    </source>
</evidence>
<dbReference type="Gene3D" id="3.40.1190.20">
    <property type="match status" value="1"/>
</dbReference>
<feature type="region of interest" description="Cytidylyltransferase" evidence="16">
    <location>
        <begin position="344"/>
        <end position="475"/>
    </location>
</feature>
<keyword evidence="9 16" id="KW-0067">ATP-binding</keyword>
<feature type="domain" description="Carbohydrate kinase PfkB" evidence="17">
    <location>
        <begin position="11"/>
        <end position="302"/>
    </location>
</feature>
<comment type="similarity">
    <text evidence="15 16">In the C-terminal section; belongs to the cytidylyltransferase family.</text>
</comment>
<dbReference type="InterPro" id="IPR011913">
    <property type="entry name" value="RfaE_dom_I"/>
</dbReference>
<keyword evidence="6 16" id="KW-0548">Nucleotidyltransferase</keyword>
<dbReference type="NCBIfam" id="NF008454">
    <property type="entry name" value="PRK11316.1"/>
    <property type="match status" value="1"/>
</dbReference>
<dbReference type="GO" id="GO:0016773">
    <property type="term" value="F:phosphotransferase activity, alcohol group as acceptor"/>
    <property type="evidence" value="ECO:0007669"/>
    <property type="project" value="InterPro"/>
</dbReference>
<dbReference type="InterPro" id="IPR023030">
    <property type="entry name" value="Bifunc_HldE"/>
</dbReference>
<evidence type="ECO:0000256" key="11">
    <source>
        <dbReference type="ARBA" id="ARBA00023277"/>
    </source>
</evidence>
<dbReference type="GO" id="GO:0005829">
    <property type="term" value="C:cytosol"/>
    <property type="evidence" value="ECO:0007669"/>
    <property type="project" value="TreeGrafter"/>
</dbReference>
<comment type="similarity">
    <text evidence="14 16">In the N-terminal section; belongs to the carbohydrate kinase PfkB family.</text>
</comment>
<evidence type="ECO:0000256" key="12">
    <source>
        <dbReference type="ARBA" id="ARBA00047428"/>
    </source>
</evidence>
<evidence type="ECO:0000259" key="18">
    <source>
        <dbReference type="Pfam" id="PF01467"/>
    </source>
</evidence>
<evidence type="ECO:0000256" key="6">
    <source>
        <dbReference type="ARBA" id="ARBA00022695"/>
    </source>
</evidence>
<feature type="region of interest" description="Ribokinase" evidence="16">
    <location>
        <begin position="1"/>
        <end position="317"/>
    </location>
</feature>
<dbReference type="InterPro" id="IPR004821">
    <property type="entry name" value="Cyt_trans-like"/>
</dbReference>
<dbReference type="EC" id="2.7.7.70" evidence="16"/>
<dbReference type="NCBIfam" id="TIGR02199">
    <property type="entry name" value="rfaE_dom_II"/>
    <property type="match status" value="1"/>
</dbReference>
<comment type="pathway">
    <text evidence="3">Bacterial outer membrane biogenesis; LPS core biosynthesis.</text>
</comment>
<dbReference type="Pfam" id="PF01467">
    <property type="entry name" value="CTP_transf_like"/>
    <property type="match status" value="1"/>
</dbReference>
<dbReference type="InterPro" id="IPR011611">
    <property type="entry name" value="PfkB_dom"/>
</dbReference>
<protein>
    <recommendedName>
        <fullName evidence="16">Bifunctional protein HldE</fullName>
    </recommendedName>
    <domain>
        <recommendedName>
            <fullName evidence="16">D-beta-D-heptose 7-phosphate kinase</fullName>
            <ecNumber evidence="16">2.7.1.167</ecNumber>
        </recommendedName>
        <alternativeName>
            <fullName evidence="16">D-beta-D-heptose 7-phosphotransferase</fullName>
        </alternativeName>
        <alternativeName>
            <fullName evidence="16">D-glycero-beta-D-manno-heptose-7-phosphate kinase</fullName>
        </alternativeName>
    </domain>
    <domain>
        <recommendedName>
            <fullName evidence="16">D-beta-D-heptose 1-phosphate adenylyltransferase</fullName>
            <ecNumber evidence="16">2.7.7.70</ecNumber>
        </recommendedName>
        <alternativeName>
            <fullName evidence="16">D-glycero-beta-D-manno-heptose 1-phosphate adenylyltransferase</fullName>
        </alternativeName>
    </domain>
</protein>
<dbReference type="InterPro" id="IPR011914">
    <property type="entry name" value="RfaE_dom_II"/>
</dbReference>
<organism evidence="19 20">
    <name type="scientific">Candidatus Arsenophonus lipoptenae</name>
    <dbReference type="NCBI Taxonomy" id="634113"/>
    <lineage>
        <taxon>Bacteria</taxon>
        <taxon>Pseudomonadati</taxon>
        <taxon>Pseudomonadota</taxon>
        <taxon>Gammaproteobacteria</taxon>
        <taxon>Enterobacterales</taxon>
        <taxon>Morganellaceae</taxon>
        <taxon>Arsenophonus</taxon>
    </lineage>
</organism>
<dbReference type="NCBIfam" id="TIGR02198">
    <property type="entry name" value="rfaE_dom_I"/>
    <property type="match status" value="1"/>
</dbReference>
<dbReference type="PANTHER" id="PTHR46969">
    <property type="entry name" value="BIFUNCTIONAL PROTEIN HLDE"/>
    <property type="match status" value="1"/>
</dbReference>
<dbReference type="SUPFAM" id="SSF53613">
    <property type="entry name" value="Ribokinase-like"/>
    <property type="match status" value="1"/>
</dbReference>
<dbReference type="FunFam" id="3.40.1190.20:FF:000002">
    <property type="entry name" value="Bifunctional protein HldE"/>
    <property type="match status" value="1"/>
</dbReference>
<name>A0A0X9VJ51_9GAMM</name>
<dbReference type="InterPro" id="IPR014729">
    <property type="entry name" value="Rossmann-like_a/b/a_fold"/>
</dbReference>
<dbReference type="PATRIC" id="fig|634113.3.peg.432"/>
<dbReference type="EC" id="2.7.1.167" evidence="16"/>
<comment type="function">
    <text evidence="2 16">Catalyzes the ADP transfer from ATP to D-glycero-beta-D-manno-heptose 1-phosphate, yielding ADP-D-glycero-beta-D-manno-heptose.</text>
</comment>
<evidence type="ECO:0000256" key="5">
    <source>
        <dbReference type="ARBA" id="ARBA00022679"/>
    </source>
</evidence>
<feature type="binding site" evidence="16">
    <location>
        <begin position="195"/>
        <end position="198"/>
    </location>
    <ligand>
        <name>ATP</name>
        <dbReference type="ChEBI" id="CHEBI:30616"/>
    </ligand>
</feature>
<dbReference type="GO" id="GO:0009244">
    <property type="term" value="P:lipopolysaccharide core region biosynthetic process"/>
    <property type="evidence" value="ECO:0007669"/>
    <property type="project" value="UniProtKB-UniPathway"/>
</dbReference>
<evidence type="ECO:0000259" key="17">
    <source>
        <dbReference type="Pfam" id="PF00294"/>
    </source>
</evidence>